<dbReference type="PROSITE" id="PS00108">
    <property type="entry name" value="PROTEIN_KINASE_ST"/>
    <property type="match status" value="1"/>
</dbReference>
<name>A0A485LMF3_9STRA</name>
<organism evidence="3 4">
    <name type="scientific">Aphanomyces stellatus</name>
    <dbReference type="NCBI Taxonomy" id="120398"/>
    <lineage>
        <taxon>Eukaryota</taxon>
        <taxon>Sar</taxon>
        <taxon>Stramenopiles</taxon>
        <taxon>Oomycota</taxon>
        <taxon>Saprolegniomycetes</taxon>
        <taxon>Saprolegniales</taxon>
        <taxon>Verrucalvaceae</taxon>
        <taxon>Aphanomyces</taxon>
    </lineage>
</organism>
<feature type="domain" description="Protein kinase" evidence="1">
    <location>
        <begin position="1"/>
        <end position="224"/>
    </location>
</feature>
<reference evidence="3 4" key="1">
    <citation type="submission" date="2019-03" db="EMBL/GenBank/DDBJ databases">
        <authorList>
            <person name="Gaulin E."/>
            <person name="Dumas B."/>
        </authorList>
    </citation>
    <scope>NUCLEOTIDE SEQUENCE [LARGE SCALE GENOMIC DNA]</scope>
    <source>
        <strain evidence="3">CBS 568.67</strain>
    </source>
</reference>
<dbReference type="InterPro" id="IPR011009">
    <property type="entry name" value="Kinase-like_dom_sf"/>
</dbReference>
<dbReference type="Pfam" id="PF00069">
    <property type="entry name" value="Pkinase"/>
    <property type="match status" value="1"/>
</dbReference>
<dbReference type="InterPro" id="IPR000719">
    <property type="entry name" value="Prot_kinase_dom"/>
</dbReference>
<dbReference type="Proteomes" id="UP000332933">
    <property type="component" value="Unassembled WGS sequence"/>
</dbReference>
<dbReference type="GO" id="GO:0005634">
    <property type="term" value="C:nucleus"/>
    <property type="evidence" value="ECO:0007669"/>
    <property type="project" value="TreeGrafter"/>
</dbReference>
<gene>
    <name evidence="3" type="primary">Aste57867_22707</name>
    <name evidence="2" type="ORF">As57867_022637</name>
    <name evidence="3" type="ORF">ASTE57867_22707</name>
</gene>
<dbReference type="GO" id="GO:0004674">
    <property type="term" value="F:protein serine/threonine kinase activity"/>
    <property type="evidence" value="ECO:0007669"/>
    <property type="project" value="TreeGrafter"/>
</dbReference>
<evidence type="ECO:0000259" key="1">
    <source>
        <dbReference type="PROSITE" id="PS50011"/>
    </source>
</evidence>
<dbReference type="GO" id="GO:0005737">
    <property type="term" value="C:cytoplasm"/>
    <property type="evidence" value="ECO:0007669"/>
    <property type="project" value="TreeGrafter"/>
</dbReference>
<dbReference type="OrthoDB" id="4062651at2759"/>
<dbReference type="EMBL" id="VJMH01007155">
    <property type="protein sequence ID" value="KAF0685390.1"/>
    <property type="molecule type" value="Genomic_DNA"/>
</dbReference>
<dbReference type="GO" id="GO:0044773">
    <property type="term" value="P:mitotic DNA damage checkpoint signaling"/>
    <property type="evidence" value="ECO:0007669"/>
    <property type="project" value="TreeGrafter"/>
</dbReference>
<dbReference type="InterPro" id="IPR008271">
    <property type="entry name" value="Ser/Thr_kinase_AS"/>
</dbReference>
<proteinExistence type="predicted"/>
<evidence type="ECO:0000313" key="4">
    <source>
        <dbReference type="Proteomes" id="UP000332933"/>
    </source>
</evidence>
<evidence type="ECO:0000313" key="3">
    <source>
        <dbReference type="EMBL" id="VFT99361.1"/>
    </source>
</evidence>
<protein>
    <submittedName>
        <fullName evidence="3">Aste57867_22707 protein</fullName>
    </submittedName>
</protein>
<accession>A0A485LMF3</accession>
<dbReference type="GO" id="GO:0005524">
    <property type="term" value="F:ATP binding"/>
    <property type="evidence" value="ECO:0007669"/>
    <property type="project" value="InterPro"/>
</dbReference>
<dbReference type="PANTHER" id="PTHR44167:SF24">
    <property type="entry name" value="SERINE_THREONINE-PROTEIN KINASE CHK2"/>
    <property type="match status" value="1"/>
</dbReference>
<sequence>MNDPRMCKVLLMFLGRHAPIKEIENYLCEKHQSSTIVTNFKLCEEIAKANHCIFRVENTKRCHEKLVAKLIDEKELKFMERIHTLGTQDAAHALQHLVKCEKWSEVQFHNFKSYAVVMEHREDSTKRSDKLFKSSINQRLVYLEQMIKSIQALHKLGFIHGDIKMDNFVLFNDQFKLIDFECTELIGEDIKTPHFTREYCPPEMARFYFDQKSSSEATPLKASC</sequence>
<dbReference type="SUPFAM" id="SSF56112">
    <property type="entry name" value="Protein kinase-like (PK-like)"/>
    <property type="match status" value="1"/>
</dbReference>
<keyword evidence="4" id="KW-1185">Reference proteome</keyword>
<dbReference type="Gene3D" id="1.10.510.10">
    <property type="entry name" value="Transferase(Phosphotransferase) domain 1"/>
    <property type="match status" value="1"/>
</dbReference>
<reference evidence="2" key="2">
    <citation type="submission" date="2019-06" db="EMBL/GenBank/DDBJ databases">
        <title>Genomics analysis of Aphanomyces spp. identifies a new class of oomycete effector associated with host adaptation.</title>
        <authorList>
            <person name="Gaulin E."/>
        </authorList>
    </citation>
    <scope>NUCLEOTIDE SEQUENCE</scope>
    <source>
        <strain evidence="2">CBS 578.67</strain>
    </source>
</reference>
<evidence type="ECO:0000313" key="2">
    <source>
        <dbReference type="EMBL" id="KAF0685390.1"/>
    </source>
</evidence>
<dbReference type="PANTHER" id="PTHR44167">
    <property type="entry name" value="OVARIAN-SPECIFIC SERINE/THREONINE-PROTEIN KINASE LOK-RELATED"/>
    <property type="match status" value="1"/>
</dbReference>
<dbReference type="AlphaFoldDB" id="A0A485LMF3"/>
<dbReference type="PROSITE" id="PS50011">
    <property type="entry name" value="PROTEIN_KINASE_DOM"/>
    <property type="match status" value="1"/>
</dbReference>
<dbReference type="EMBL" id="CAADRA010007181">
    <property type="protein sequence ID" value="VFT99361.1"/>
    <property type="molecule type" value="Genomic_DNA"/>
</dbReference>